<feature type="compositionally biased region" description="Polar residues" evidence="1">
    <location>
        <begin position="323"/>
        <end position="347"/>
    </location>
</feature>
<name>A0ABQ8JBI3_DERPT</name>
<feature type="non-terminal residue" evidence="3">
    <location>
        <position position="1"/>
    </location>
</feature>
<comment type="caution">
    <text evidence="3">The sequence shown here is derived from an EMBL/GenBank/DDBJ whole genome shotgun (WGS) entry which is preliminary data.</text>
</comment>
<feature type="compositionally biased region" description="Polar residues" evidence="1">
    <location>
        <begin position="34"/>
        <end position="47"/>
    </location>
</feature>
<feature type="non-terminal residue" evidence="3">
    <location>
        <position position="1011"/>
    </location>
</feature>
<gene>
    <name evidence="3" type="ORF">DERP_001796</name>
</gene>
<feature type="signal peptide" evidence="2">
    <location>
        <begin position="1"/>
        <end position="18"/>
    </location>
</feature>
<feature type="region of interest" description="Disordered" evidence="1">
    <location>
        <begin position="623"/>
        <end position="648"/>
    </location>
</feature>
<feature type="compositionally biased region" description="Low complexity" evidence="1">
    <location>
        <begin position="625"/>
        <end position="636"/>
    </location>
</feature>
<evidence type="ECO:0000313" key="3">
    <source>
        <dbReference type="EMBL" id="KAH9419963.1"/>
    </source>
</evidence>
<feature type="compositionally biased region" description="Basic and acidic residues" evidence="1">
    <location>
        <begin position="247"/>
        <end position="259"/>
    </location>
</feature>
<feature type="compositionally biased region" description="Polar residues" evidence="1">
    <location>
        <begin position="775"/>
        <end position="791"/>
    </location>
</feature>
<feature type="chain" id="PRO_5047323298" evidence="2">
    <location>
        <begin position="19"/>
        <end position="1011"/>
    </location>
</feature>
<feature type="region of interest" description="Disordered" evidence="1">
    <location>
        <begin position="874"/>
        <end position="912"/>
    </location>
</feature>
<feature type="compositionally biased region" description="Pro residues" evidence="1">
    <location>
        <begin position="213"/>
        <end position="224"/>
    </location>
</feature>
<feature type="region of interest" description="Disordered" evidence="1">
    <location>
        <begin position="314"/>
        <end position="386"/>
    </location>
</feature>
<organism evidence="3 4">
    <name type="scientific">Dermatophagoides pteronyssinus</name>
    <name type="common">European house dust mite</name>
    <dbReference type="NCBI Taxonomy" id="6956"/>
    <lineage>
        <taxon>Eukaryota</taxon>
        <taxon>Metazoa</taxon>
        <taxon>Ecdysozoa</taxon>
        <taxon>Arthropoda</taxon>
        <taxon>Chelicerata</taxon>
        <taxon>Arachnida</taxon>
        <taxon>Acari</taxon>
        <taxon>Acariformes</taxon>
        <taxon>Sarcoptiformes</taxon>
        <taxon>Astigmata</taxon>
        <taxon>Psoroptidia</taxon>
        <taxon>Analgoidea</taxon>
        <taxon>Pyroglyphidae</taxon>
        <taxon>Dermatophagoidinae</taxon>
        <taxon>Dermatophagoides</taxon>
    </lineage>
</organism>
<reference evidence="3 4" key="2">
    <citation type="journal article" date="2022" name="Mol. Biol. Evol.">
        <title>Comparative Genomics Reveals Insights into the Divergent Evolution of Astigmatic Mites and Household Pest Adaptations.</title>
        <authorList>
            <person name="Xiong Q."/>
            <person name="Wan A.T."/>
            <person name="Liu X."/>
            <person name="Fung C.S."/>
            <person name="Xiao X."/>
            <person name="Malainual N."/>
            <person name="Hou J."/>
            <person name="Wang L."/>
            <person name="Wang M."/>
            <person name="Yang K.Y."/>
            <person name="Cui Y."/>
            <person name="Leung E.L."/>
            <person name="Nong W."/>
            <person name="Shin S.K."/>
            <person name="Au S.W."/>
            <person name="Jeong K.Y."/>
            <person name="Chew F.T."/>
            <person name="Hui J.H."/>
            <person name="Leung T.F."/>
            <person name="Tungtrongchitr A."/>
            <person name="Zhong N."/>
            <person name="Liu Z."/>
            <person name="Tsui S.K."/>
        </authorList>
    </citation>
    <scope>NUCLEOTIDE SEQUENCE [LARGE SCALE GENOMIC DNA]</scope>
    <source>
        <strain evidence="3">Derp</strain>
    </source>
</reference>
<proteinExistence type="predicted"/>
<feature type="region of interest" description="Disordered" evidence="1">
    <location>
        <begin position="775"/>
        <end position="803"/>
    </location>
</feature>
<feature type="compositionally biased region" description="Polar residues" evidence="1">
    <location>
        <begin position="363"/>
        <end position="374"/>
    </location>
</feature>
<accession>A0ABQ8JBI3</accession>
<evidence type="ECO:0000256" key="1">
    <source>
        <dbReference type="SAM" id="MobiDB-lite"/>
    </source>
</evidence>
<feature type="region of interest" description="Disordered" evidence="1">
    <location>
        <begin position="209"/>
        <end position="259"/>
    </location>
</feature>
<protein>
    <submittedName>
        <fullName evidence="3">Uncharacterized protein</fullName>
    </submittedName>
</protein>
<sequence>IFAIILACIAWLTQKFRALPSQSFRHDDVDDGDSSPNSIHKQQQQQPKTIIGTIENHGKTFTDDVGDDDNVKLNNYSINSNFNDRRCSNLTEIRHRNINHRLIQLVDAATQTIEESIQQQQDYNASLQNKPKNFFIENQNNDYDSTTSSITNLDFEFYPNVEVDYLQHHQRKQSNRLSADFETDSDWSSVQSIPLTIFNTKMAAALPQSPTIVPLPPPPPPPMPGTSGSSPMPNWRDLYPSQLPSSIRHEHPPSKQEIEKQQYAHLPDKLLNAMNKDKKPFTYTPSGVSSEKGVLDLSEIRSPRMKKRLLANLHAGEDDNETEQLATTKTDSLPNQSKSPNAHQYTASPFVLPPIPADAAQKLRSSSPSGLDCTNNSNNNNKKEVRFAPSPIPMLSCDDNELVKKLAARKQDVESRATIVTNNPIDEDVDNNNSATTTTAKFSIFESDVNQLCLNAAEAVRTARGITEDSNNNPIYNNTCSNQMNELNETFQKQLQFEPYTPVPVQENLQQQTPTAFNTDVLKHVLDSGLQDEIDKFEEMGAKMGSTSPNLPTSSLSQDYSSNRMNYRGVIPPPIPPKPHNLMDGRTSCPPNPSSYNNGQQQNDFINSYRCISPSVDIWKRTQQNNSSNGYNYSNSKPRPFNRSMINQPPMQTFQPLSNERSKMMDNGYSASLPRKIKLGQEPQQLRSYDNTESGREYLQQAGMFSQLPPNQVDSPTQSKMFFGINSRQQQQQQQQPLFESEHAQTYVDPEINREYLTQAGMFSQLPPSTSQQTFTTIKSRQSSLPPLSNGNGYGKNGPESPIGTPPINPWKQMAQINNSGRRLSMSELRKLPPSERPHESAPLKYTGANIPSRAFRILQLITGEDVPNQFVQEQENDQRIDQQQQQSRRPKMPPPPPPPRSDSYRPASQQSFQIPTSRFEQYEYQQTTTQQTMIPRPESAIPMIGNYYQSQQHQLPLNNNNYRNQQFQQPQHPLQSTVYSINLLKFSKRSFNDRVLPRRIFCLIVRNLST</sequence>
<keyword evidence="2" id="KW-0732">Signal</keyword>
<reference evidence="3 4" key="1">
    <citation type="journal article" date="2018" name="J. Allergy Clin. Immunol.">
        <title>High-quality assembly of Dermatophagoides pteronyssinus genome and transcriptome reveals a wide range of novel allergens.</title>
        <authorList>
            <person name="Liu X.Y."/>
            <person name="Yang K.Y."/>
            <person name="Wang M.Q."/>
            <person name="Kwok J.S."/>
            <person name="Zeng X."/>
            <person name="Yang Z."/>
            <person name="Xiao X.J."/>
            <person name="Lau C.P."/>
            <person name="Li Y."/>
            <person name="Huang Z.M."/>
            <person name="Ba J.G."/>
            <person name="Yim A.K."/>
            <person name="Ouyang C.Y."/>
            <person name="Ngai S.M."/>
            <person name="Chan T.F."/>
            <person name="Leung E.L."/>
            <person name="Liu L."/>
            <person name="Liu Z.G."/>
            <person name="Tsui S.K."/>
        </authorList>
    </citation>
    <scope>NUCLEOTIDE SEQUENCE [LARGE SCALE GENOMIC DNA]</scope>
    <source>
        <strain evidence="3">Derp</strain>
    </source>
</reference>
<dbReference type="Proteomes" id="UP000887458">
    <property type="component" value="Unassembled WGS sequence"/>
</dbReference>
<evidence type="ECO:0000256" key="2">
    <source>
        <dbReference type="SAM" id="SignalP"/>
    </source>
</evidence>
<feature type="region of interest" description="Disordered" evidence="1">
    <location>
        <begin position="26"/>
        <end position="47"/>
    </location>
</feature>
<evidence type="ECO:0000313" key="4">
    <source>
        <dbReference type="Proteomes" id="UP000887458"/>
    </source>
</evidence>
<keyword evidence="4" id="KW-1185">Reference proteome</keyword>
<dbReference type="EMBL" id="NJHN03000054">
    <property type="protein sequence ID" value="KAH9419963.1"/>
    <property type="molecule type" value="Genomic_DNA"/>
</dbReference>